<feature type="region of interest" description="Disordered" evidence="1">
    <location>
        <begin position="125"/>
        <end position="152"/>
    </location>
</feature>
<dbReference type="AlphaFoldDB" id="H8GPR1"/>
<keyword evidence="3" id="KW-1185">Reference proteome</keyword>
<dbReference type="STRING" id="686340.Metal_0684"/>
<name>H8GPR1_METAL</name>
<evidence type="ECO:0000313" key="2">
    <source>
        <dbReference type="EMBL" id="EIC28523.1"/>
    </source>
</evidence>
<organism evidence="2 3">
    <name type="scientific">Methylomicrobium album BG8</name>
    <dbReference type="NCBI Taxonomy" id="686340"/>
    <lineage>
        <taxon>Bacteria</taxon>
        <taxon>Pseudomonadati</taxon>
        <taxon>Pseudomonadota</taxon>
        <taxon>Gammaproteobacteria</taxon>
        <taxon>Methylococcales</taxon>
        <taxon>Methylococcaceae</taxon>
        <taxon>Methylomicrobium</taxon>
    </lineage>
</organism>
<dbReference type="eggNOG" id="ENOG5031PUQ">
    <property type="taxonomic scope" value="Bacteria"/>
</dbReference>
<sequence>MADRNYHHRKEDNGTLTARIEETERRLLDRQLSTHVHTGALIKDLRHELASPTTLLLVSELGFIVGELTKKRPSKPEYAAADKAIEGALRAEATPLKEALDFGSLLIALFHALPPAWIMETFHPAEEEAKPKTEPAAVAGKPEAGVELSNPR</sequence>
<proteinExistence type="predicted"/>
<accession>H8GPR1</accession>
<gene>
    <name evidence="2" type="ORF">Metal_0684</name>
</gene>
<protein>
    <submittedName>
        <fullName evidence="2">Uncharacterized protein</fullName>
    </submittedName>
</protein>
<dbReference type="Proteomes" id="UP000005090">
    <property type="component" value="Chromosome"/>
</dbReference>
<evidence type="ECO:0000313" key="3">
    <source>
        <dbReference type="Proteomes" id="UP000005090"/>
    </source>
</evidence>
<reference evidence="2 3" key="1">
    <citation type="journal article" date="2013" name="Genome Announc.">
        <title>Genome Sequence of the Obligate Gammaproteobacterial Methanotroph Methylomicrobium album Strain BG8.</title>
        <authorList>
            <person name="Kits K.D."/>
            <person name="Kalyuzhnaya M.G."/>
            <person name="Klotz M.G."/>
            <person name="Jetten M.S."/>
            <person name="Op den Camp H.J."/>
            <person name="Vuilleumier S."/>
            <person name="Bringel F."/>
            <person name="Dispirito A.A."/>
            <person name="Murrell J.C."/>
            <person name="Bruce D."/>
            <person name="Cheng J.F."/>
            <person name="Copeland A."/>
            <person name="Goodwin L."/>
            <person name="Hauser L."/>
            <person name="Lajus A."/>
            <person name="Land M.L."/>
            <person name="Lapidus A."/>
            <person name="Lucas S."/>
            <person name="Medigue C."/>
            <person name="Pitluck S."/>
            <person name="Woyke T."/>
            <person name="Zeytun A."/>
            <person name="Stein L.Y."/>
        </authorList>
    </citation>
    <scope>NUCLEOTIDE SEQUENCE [LARGE SCALE GENOMIC DNA]</scope>
    <source>
        <strain evidence="2 3">BG8</strain>
    </source>
</reference>
<evidence type="ECO:0000256" key="1">
    <source>
        <dbReference type="SAM" id="MobiDB-lite"/>
    </source>
</evidence>
<dbReference type="EMBL" id="CM001475">
    <property type="protein sequence ID" value="EIC28523.1"/>
    <property type="molecule type" value="Genomic_DNA"/>
</dbReference>
<dbReference type="HOGENOM" id="CLU_1978900_0_0_6"/>
<dbReference type="RefSeq" id="WP_005369623.1">
    <property type="nucleotide sequence ID" value="NZ_CM001475.1"/>
</dbReference>